<organism evidence="2 3">
    <name type="scientific">Aristolochia fimbriata</name>
    <name type="common">White veined hardy Dutchman's pipe vine</name>
    <dbReference type="NCBI Taxonomy" id="158543"/>
    <lineage>
        <taxon>Eukaryota</taxon>
        <taxon>Viridiplantae</taxon>
        <taxon>Streptophyta</taxon>
        <taxon>Embryophyta</taxon>
        <taxon>Tracheophyta</taxon>
        <taxon>Spermatophyta</taxon>
        <taxon>Magnoliopsida</taxon>
        <taxon>Magnoliidae</taxon>
        <taxon>Piperales</taxon>
        <taxon>Aristolochiaceae</taxon>
        <taxon>Aristolochia</taxon>
    </lineage>
</organism>
<proteinExistence type="predicted"/>
<comment type="caution">
    <text evidence="2">The sequence shown here is derived from an EMBL/GenBank/DDBJ whole genome shotgun (WGS) entry which is preliminary data.</text>
</comment>
<name>A0AAV7FEY3_ARIFI</name>
<evidence type="ECO:0000313" key="3">
    <source>
        <dbReference type="Proteomes" id="UP000825729"/>
    </source>
</evidence>
<evidence type="ECO:0000313" key="2">
    <source>
        <dbReference type="EMBL" id="KAG9459770.1"/>
    </source>
</evidence>
<dbReference type="AlphaFoldDB" id="A0AAV7FEY3"/>
<feature type="region of interest" description="Disordered" evidence="1">
    <location>
        <begin position="1"/>
        <end position="26"/>
    </location>
</feature>
<keyword evidence="3" id="KW-1185">Reference proteome</keyword>
<accession>A0AAV7FEY3</accession>
<gene>
    <name evidence="2" type="ORF">H6P81_004278</name>
</gene>
<feature type="region of interest" description="Disordered" evidence="1">
    <location>
        <begin position="162"/>
        <end position="190"/>
    </location>
</feature>
<protein>
    <submittedName>
        <fullName evidence="2">Uncharacterized protein</fullName>
    </submittedName>
</protein>
<sequence length="190" mass="21240">MASNPTRQETRQKLHPHKVKGRQRERSRVCNVMCAMDLFVRPSFPTVRIVQTKEFSHVPTHVRHVPMCGYASKPKSINLAGRGPRLEVGPSESGVLLVTRHGTFPDSPHGCFPPSFARPTLVGPSLGYTIRIGLRTCTFLRRLIRPLPYPLFPSRVLAPNRASDSAESFTSERREEIRGGSGFTSAVPRR</sequence>
<dbReference type="EMBL" id="JAINDJ010000002">
    <property type="protein sequence ID" value="KAG9459770.1"/>
    <property type="molecule type" value="Genomic_DNA"/>
</dbReference>
<dbReference type="Proteomes" id="UP000825729">
    <property type="component" value="Unassembled WGS sequence"/>
</dbReference>
<evidence type="ECO:0000256" key="1">
    <source>
        <dbReference type="SAM" id="MobiDB-lite"/>
    </source>
</evidence>
<reference evidence="2 3" key="1">
    <citation type="submission" date="2021-07" db="EMBL/GenBank/DDBJ databases">
        <title>The Aristolochia fimbriata genome: insights into angiosperm evolution, floral development and chemical biosynthesis.</title>
        <authorList>
            <person name="Jiao Y."/>
        </authorList>
    </citation>
    <scope>NUCLEOTIDE SEQUENCE [LARGE SCALE GENOMIC DNA]</scope>
    <source>
        <strain evidence="2">IBCAS-2021</strain>
        <tissue evidence="2">Leaf</tissue>
    </source>
</reference>